<evidence type="ECO:0000259" key="5">
    <source>
        <dbReference type="PROSITE" id="PS51371"/>
    </source>
</evidence>
<dbReference type="GO" id="GO:0005886">
    <property type="term" value="C:plasma membrane"/>
    <property type="evidence" value="ECO:0007669"/>
    <property type="project" value="TreeGrafter"/>
</dbReference>
<dbReference type="SMART" id="SM01091">
    <property type="entry name" value="CorC_HlyC"/>
    <property type="match status" value="1"/>
</dbReference>
<keyword evidence="7" id="KW-1185">Reference proteome</keyword>
<dbReference type="Gene3D" id="3.30.465.10">
    <property type="match status" value="1"/>
</dbReference>
<dbReference type="EMBL" id="QOHL01000006">
    <property type="protein sequence ID" value="RZB12874.1"/>
    <property type="molecule type" value="Genomic_DNA"/>
</dbReference>
<dbReference type="FunFam" id="3.10.580.10:FF:000002">
    <property type="entry name" value="Magnesium/cobalt efflux protein CorC"/>
    <property type="match status" value="1"/>
</dbReference>
<evidence type="ECO:0000256" key="4">
    <source>
        <dbReference type="PROSITE-ProRule" id="PRU00703"/>
    </source>
</evidence>
<dbReference type="GO" id="GO:0050660">
    <property type="term" value="F:flavin adenine dinucleotide binding"/>
    <property type="evidence" value="ECO:0007669"/>
    <property type="project" value="InterPro"/>
</dbReference>
<proteinExistence type="inferred from homology"/>
<dbReference type="InterPro" id="IPR036318">
    <property type="entry name" value="FAD-bd_PCMH-like_sf"/>
</dbReference>
<evidence type="ECO:0000256" key="3">
    <source>
        <dbReference type="ARBA" id="ARBA00023122"/>
    </source>
</evidence>
<dbReference type="PROSITE" id="PS51371">
    <property type="entry name" value="CBS"/>
    <property type="match status" value="1"/>
</dbReference>
<protein>
    <submittedName>
        <fullName evidence="6">HlyC/CorC family transporter</fullName>
    </submittedName>
</protein>
<evidence type="ECO:0000313" key="6">
    <source>
        <dbReference type="EMBL" id="RZB12874.1"/>
    </source>
</evidence>
<organism evidence="6 7">
    <name type="scientific">Ehrlichia minasensis</name>
    <dbReference type="NCBI Taxonomy" id="1242993"/>
    <lineage>
        <taxon>Bacteria</taxon>
        <taxon>Pseudomonadati</taxon>
        <taxon>Pseudomonadota</taxon>
        <taxon>Alphaproteobacteria</taxon>
        <taxon>Rickettsiales</taxon>
        <taxon>Anaplasmataceae</taxon>
        <taxon>Ehrlichia</taxon>
    </lineage>
</organism>
<dbReference type="Pfam" id="PF03471">
    <property type="entry name" value="CorC_HlyC"/>
    <property type="match status" value="1"/>
</dbReference>
<comment type="caution">
    <text evidence="6">The sequence shown here is derived from an EMBL/GenBank/DDBJ whole genome shotgun (WGS) entry which is preliminary data.</text>
</comment>
<dbReference type="OrthoDB" id="9805314at2"/>
<dbReference type="STRING" id="1242993.ehr_00570"/>
<dbReference type="CDD" id="cd04590">
    <property type="entry name" value="CBS_pair_CorC_HlyC_assoc"/>
    <property type="match status" value="1"/>
</dbReference>
<name>A0A4V2BQR2_9RICK</name>
<sequence>MYMSDKLSDNSDSDDRFSLSESLSVKLVSFMLKRIPKLKKMIENNLISDNECFTNSRMFYNLIKFNDCLVRDVMIPRTEIYAIDITDVPDSKNLIDKVVKGQYTRIPAYENNLDNIIGFIHIKDIISNFYNEFNARNIIREVMYIPPSMKAVNLFIKMQSSHIHVAIVIDEYGGTEGLVTMADLIEEVVGDIGDEHDVPTVPSIVNISDDKVEVNARVLVKDLEETFNIDLRDCKEDDYVTIGGLILSMIGRVPVVNEVFEHKSGAIFSIKEVDDRCIYKIIIDLSNVKKIDLKVDH</sequence>
<dbReference type="SUPFAM" id="SSF56176">
    <property type="entry name" value="FAD-binding/transporter-associated domain-like"/>
    <property type="match status" value="1"/>
</dbReference>
<dbReference type="InterPro" id="IPR044751">
    <property type="entry name" value="Ion_transp-like_CBS"/>
</dbReference>
<dbReference type="PANTHER" id="PTHR22777:SF17">
    <property type="entry name" value="UPF0053 PROTEIN SLL0260"/>
    <property type="match status" value="1"/>
</dbReference>
<accession>A0A4V2BQR2</accession>
<evidence type="ECO:0000313" key="7">
    <source>
        <dbReference type="Proteomes" id="UP000293377"/>
    </source>
</evidence>
<gene>
    <name evidence="6" type="ORF">DRF75_01840</name>
</gene>
<dbReference type="Pfam" id="PF00571">
    <property type="entry name" value="CBS"/>
    <property type="match status" value="1"/>
</dbReference>
<keyword evidence="2" id="KW-0677">Repeat</keyword>
<dbReference type="Gene3D" id="3.10.580.10">
    <property type="entry name" value="CBS-domain"/>
    <property type="match status" value="1"/>
</dbReference>
<dbReference type="PANTHER" id="PTHR22777">
    <property type="entry name" value="HEMOLYSIN-RELATED"/>
    <property type="match status" value="1"/>
</dbReference>
<dbReference type="InterPro" id="IPR000644">
    <property type="entry name" value="CBS_dom"/>
</dbReference>
<dbReference type="InterPro" id="IPR005170">
    <property type="entry name" value="Transptr-assoc_dom"/>
</dbReference>
<dbReference type="InterPro" id="IPR016169">
    <property type="entry name" value="FAD-bd_PCMH_sub2"/>
</dbReference>
<comment type="similarity">
    <text evidence="1">Belongs to the UPF0053 family. Hemolysin C subfamily.</text>
</comment>
<dbReference type="Proteomes" id="UP000293377">
    <property type="component" value="Unassembled WGS sequence"/>
</dbReference>
<keyword evidence="3 4" id="KW-0129">CBS domain</keyword>
<dbReference type="SUPFAM" id="SSF54631">
    <property type="entry name" value="CBS-domain pair"/>
    <property type="match status" value="1"/>
</dbReference>
<dbReference type="InterPro" id="IPR046342">
    <property type="entry name" value="CBS_dom_sf"/>
</dbReference>
<reference evidence="6 7" key="1">
    <citation type="submission" date="2018-06" db="EMBL/GenBank/DDBJ databases">
        <title>Complete Genome Sequence of Ehrlichia minasensis Isolated From Cattle.</title>
        <authorList>
            <person name="Aguiar D.M."/>
            <person name="Araujo J.P.A.Jr."/>
            <person name="Nakazato L."/>
            <person name="Bard E."/>
            <person name="Cabezas-Cruz A."/>
        </authorList>
    </citation>
    <scope>NUCLEOTIDE SEQUENCE [LARGE SCALE GENOMIC DNA]</scope>
    <source>
        <strain evidence="6 7">B11</strain>
    </source>
</reference>
<evidence type="ECO:0000256" key="1">
    <source>
        <dbReference type="ARBA" id="ARBA00006446"/>
    </source>
</evidence>
<evidence type="ECO:0000256" key="2">
    <source>
        <dbReference type="ARBA" id="ARBA00022737"/>
    </source>
</evidence>
<feature type="domain" description="CBS" evidence="5">
    <location>
        <begin position="138"/>
        <end position="198"/>
    </location>
</feature>
<dbReference type="AlphaFoldDB" id="A0A4V2BQR2"/>